<dbReference type="InterPro" id="IPR034756">
    <property type="entry name" value="T2SSM_b"/>
</dbReference>
<dbReference type="EMBL" id="QPJK01000004">
    <property type="protein sequence ID" value="RCW71337.1"/>
    <property type="molecule type" value="Genomic_DNA"/>
</dbReference>
<dbReference type="Gene3D" id="3.30.70.60">
    <property type="match status" value="1"/>
</dbReference>
<evidence type="ECO:0000313" key="2">
    <source>
        <dbReference type="Proteomes" id="UP000252884"/>
    </source>
</evidence>
<sequence length="168" mass="18178">MKTLRRRPWLAIAGVLLLVLAVAAELALVAPLRAEQAALLAVVPPVPRPGSSGPRQPDVQLAQFHAAFPPLDALAEALAGLDTAAHEAGVPLRSAEYRLEQRAGADAEGLARYRIALRTAGSYTQVRAFLGRLLDQQPFVALDDVQFRRAADATLEADVRLSVYLRRR</sequence>
<reference evidence="1 2" key="1">
    <citation type="submission" date="2018-07" db="EMBL/GenBank/DDBJ databases">
        <title>Genomic Encyclopedia of Type Strains, Phase IV (KMG-IV): sequencing the most valuable type-strain genomes for metagenomic binning, comparative biology and taxonomic classification.</title>
        <authorList>
            <person name="Goeker M."/>
        </authorList>
    </citation>
    <scope>NUCLEOTIDE SEQUENCE [LARGE SCALE GENOMIC DNA]</scope>
    <source>
        <strain evidence="1 2">DSM 21634</strain>
    </source>
</reference>
<organism evidence="1 2">
    <name type="scientific">Pseudorhodoferax soli</name>
    <dbReference type="NCBI Taxonomy" id="545864"/>
    <lineage>
        <taxon>Bacteria</taxon>
        <taxon>Pseudomonadati</taxon>
        <taxon>Pseudomonadota</taxon>
        <taxon>Betaproteobacteria</taxon>
        <taxon>Burkholderiales</taxon>
        <taxon>Comamonadaceae</taxon>
    </lineage>
</organism>
<dbReference type="Pfam" id="PF10741">
    <property type="entry name" value="T2SSM_b"/>
    <property type="match status" value="1"/>
</dbReference>
<name>A0A368XXS7_9BURK</name>
<dbReference type="RefSeq" id="WP_170168190.1">
    <property type="nucleotide sequence ID" value="NZ_QPJK01000004.1"/>
</dbReference>
<protein>
    <submittedName>
        <fullName evidence="1">Type II secretion system (T2SS) protein M subtype b</fullName>
    </submittedName>
</protein>
<dbReference type="InterPro" id="IPR014717">
    <property type="entry name" value="Transl_elong_EF1B/ribsomal_bS6"/>
</dbReference>
<evidence type="ECO:0000313" key="1">
    <source>
        <dbReference type="EMBL" id="RCW71337.1"/>
    </source>
</evidence>
<proteinExistence type="predicted"/>
<comment type="caution">
    <text evidence="1">The sequence shown here is derived from an EMBL/GenBank/DDBJ whole genome shotgun (WGS) entry which is preliminary data.</text>
</comment>
<dbReference type="AlphaFoldDB" id="A0A368XXS7"/>
<gene>
    <name evidence="1" type="ORF">DES41_104156</name>
</gene>
<keyword evidence="2" id="KW-1185">Reference proteome</keyword>
<dbReference type="Proteomes" id="UP000252884">
    <property type="component" value="Unassembled WGS sequence"/>
</dbReference>
<accession>A0A368XXS7</accession>